<evidence type="ECO:0000313" key="2">
    <source>
        <dbReference type="EMBL" id="SHH38266.1"/>
    </source>
</evidence>
<dbReference type="RefSeq" id="WP_073072681.1">
    <property type="nucleotide sequence ID" value="NZ_FQXN01000003.1"/>
</dbReference>
<dbReference type="STRING" id="1123380.SAMN02745199_0892"/>
<proteinExistence type="predicted"/>
<dbReference type="AlphaFoldDB" id="A0A1M5SIA0"/>
<name>A0A1M5SIA0_9BACT</name>
<accession>A0A1M5SIA0</accession>
<gene>
    <name evidence="2" type="ORF">SAMN02745199_0892</name>
</gene>
<evidence type="ECO:0000256" key="1">
    <source>
        <dbReference type="SAM" id="Phobius"/>
    </source>
</evidence>
<feature type="transmembrane region" description="Helical" evidence="1">
    <location>
        <begin position="282"/>
        <end position="300"/>
    </location>
</feature>
<feature type="transmembrane region" description="Helical" evidence="1">
    <location>
        <begin position="306"/>
        <end position="324"/>
    </location>
</feature>
<protein>
    <submittedName>
        <fullName evidence="2">Uncharacterized protein</fullName>
    </submittedName>
</protein>
<keyword evidence="1" id="KW-0812">Transmembrane</keyword>
<dbReference type="OrthoDB" id="36565at2"/>
<organism evidence="2 3">
    <name type="scientific">Thermosipho atlanticus DSM 15807</name>
    <dbReference type="NCBI Taxonomy" id="1123380"/>
    <lineage>
        <taxon>Bacteria</taxon>
        <taxon>Thermotogati</taxon>
        <taxon>Thermotogota</taxon>
        <taxon>Thermotogae</taxon>
        <taxon>Thermotogales</taxon>
        <taxon>Fervidobacteriaceae</taxon>
        <taxon>Thermosipho</taxon>
    </lineage>
</organism>
<feature type="transmembrane region" description="Helical" evidence="1">
    <location>
        <begin position="577"/>
        <end position="596"/>
    </location>
</feature>
<feature type="transmembrane region" description="Helical" evidence="1">
    <location>
        <begin position="329"/>
        <end position="348"/>
    </location>
</feature>
<reference evidence="3" key="1">
    <citation type="submission" date="2016-11" db="EMBL/GenBank/DDBJ databases">
        <authorList>
            <person name="Varghese N."/>
            <person name="Submissions S."/>
        </authorList>
    </citation>
    <scope>NUCLEOTIDE SEQUENCE [LARGE SCALE GENOMIC DNA]</scope>
    <source>
        <strain evidence="3">DSM 15807</strain>
    </source>
</reference>
<keyword evidence="3" id="KW-1185">Reference proteome</keyword>
<feature type="transmembrane region" description="Helical" evidence="1">
    <location>
        <begin position="524"/>
        <end position="541"/>
    </location>
</feature>
<dbReference type="Proteomes" id="UP000242592">
    <property type="component" value="Unassembled WGS sequence"/>
</dbReference>
<feature type="transmembrane region" description="Helical" evidence="1">
    <location>
        <begin position="548"/>
        <end position="571"/>
    </location>
</feature>
<keyword evidence="1" id="KW-0472">Membrane</keyword>
<keyword evidence="1" id="KW-1133">Transmembrane helix</keyword>
<sequence>MKRFLLIVLLFFSVIFVFSVNIEKAQELFLYYINNYDKQTNDQFLNDVKLLISKELPLYRFYKIWLVGSVEKTDVTKKVGDYLNVIYKQYQGTTDEERLARATFMSYLEAKLERKSFESSFIKASPNFNHFFNTYQNKVVFAARNYFTDLLAKHLGAKIDLPIEIDAPVYNFDFNYFPRYKEKGYDYELQYLASDPEFVKTFNKYLQILSENPETIEKQIGRYGGLLQRSIIKVIAGLKNNYSEIFSTIAPSHVSYWWIRWIVYALLILVTFFVLKKWSLTIFIISIIEIVYLFFGFDVLSNSSSTIYGLISVFGFISAILIFMRQKEILALVMSLLVILSFFVPTFYSKDLLMKNNVDFENSIFFEELVGDVLKDNYSRFSNIIKGLLTQSNSSIIETEDIVRRLAINTKNFQEKIQDPKYLSVNNFEQRIEDFKTIAKEFENYQIEENIRKRKYASFEKDVLKFTKKIAEISSKKFEDNFLQEITKKLNFEEVEPTVTKINDTLEKVEDMKSAPIKFYRTKYGLLAFMFLSIGMFLTSIKYKYDYVWYIAAIISTIFMLINPIEFIVQYGVPTLLVNYSMTIPIIVVPGIVMFLKRIIPHKG</sequence>
<evidence type="ECO:0000313" key="3">
    <source>
        <dbReference type="Proteomes" id="UP000242592"/>
    </source>
</evidence>
<feature type="transmembrane region" description="Helical" evidence="1">
    <location>
        <begin position="256"/>
        <end position="275"/>
    </location>
</feature>
<dbReference type="EMBL" id="FQXN01000003">
    <property type="protein sequence ID" value="SHH38266.1"/>
    <property type="molecule type" value="Genomic_DNA"/>
</dbReference>